<name>A0A089NPC9_9HYPH</name>
<dbReference type="InterPro" id="IPR036097">
    <property type="entry name" value="HisK_dim/P_sf"/>
</dbReference>
<dbReference type="InterPro" id="IPR001789">
    <property type="entry name" value="Sig_transdc_resp-reg_receiver"/>
</dbReference>
<dbReference type="SMART" id="SM00388">
    <property type="entry name" value="HisKA"/>
    <property type="match status" value="1"/>
</dbReference>
<keyword evidence="4" id="KW-1003">Cell membrane</keyword>
<dbReference type="Pfam" id="PF02518">
    <property type="entry name" value="HATPase_c"/>
    <property type="match status" value="1"/>
</dbReference>
<dbReference type="eggNOG" id="COG0642">
    <property type="taxonomic scope" value="Bacteria"/>
</dbReference>
<dbReference type="Gene3D" id="1.20.120.160">
    <property type="entry name" value="HPT domain"/>
    <property type="match status" value="1"/>
</dbReference>
<dbReference type="GO" id="GO:0000155">
    <property type="term" value="F:phosphorelay sensor kinase activity"/>
    <property type="evidence" value="ECO:0007669"/>
    <property type="project" value="InterPro"/>
</dbReference>
<dbReference type="PRINTS" id="PR00344">
    <property type="entry name" value="BCTRLSENSOR"/>
</dbReference>
<evidence type="ECO:0000313" key="20">
    <source>
        <dbReference type="Proteomes" id="UP000029492"/>
    </source>
</evidence>
<feature type="transmembrane region" description="Helical" evidence="16">
    <location>
        <begin position="223"/>
        <end position="256"/>
    </location>
</feature>
<dbReference type="InterPro" id="IPR005467">
    <property type="entry name" value="His_kinase_dom"/>
</dbReference>
<feature type="transmembrane region" description="Helical" evidence="16">
    <location>
        <begin position="198"/>
        <end position="217"/>
    </location>
</feature>
<dbReference type="SUPFAM" id="SSF55874">
    <property type="entry name" value="ATPase domain of HSP90 chaperone/DNA topoisomerase II/histidine kinase"/>
    <property type="match status" value="1"/>
</dbReference>
<dbReference type="SMART" id="SM00448">
    <property type="entry name" value="REC"/>
    <property type="match status" value="1"/>
</dbReference>
<feature type="transmembrane region" description="Helical" evidence="16">
    <location>
        <begin position="20"/>
        <end position="40"/>
    </location>
</feature>
<dbReference type="InterPro" id="IPR003661">
    <property type="entry name" value="HisK_dim/P_dom"/>
</dbReference>
<keyword evidence="13 16" id="KW-0472">Membrane</keyword>
<dbReference type="STRING" id="693986.MOC_1507"/>
<dbReference type="PROSITE" id="PS50110">
    <property type="entry name" value="RESPONSE_REGULATORY"/>
    <property type="match status" value="1"/>
</dbReference>
<dbReference type="FunFam" id="1.10.287.130:FF:000004">
    <property type="entry name" value="Ethylene receptor 1"/>
    <property type="match status" value="1"/>
</dbReference>
<dbReference type="SMART" id="SM00387">
    <property type="entry name" value="HATPase_c"/>
    <property type="match status" value="1"/>
</dbReference>
<dbReference type="Pfam" id="PF00072">
    <property type="entry name" value="Response_reg"/>
    <property type="match status" value="1"/>
</dbReference>
<keyword evidence="15" id="KW-0175">Coiled coil</keyword>
<dbReference type="SUPFAM" id="SSF47384">
    <property type="entry name" value="Homodimeric domain of signal transducing histidine kinase"/>
    <property type="match status" value="1"/>
</dbReference>
<dbReference type="InterPro" id="IPR008207">
    <property type="entry name" value="Sig_transdc_His_kin_Hpt_dom"/>
</dbReference>
<dbReference type="CDD" id="cd17546">
    <property type="entry name" value="REC_hyHK_CKI1_RcsC-like"/>
    <property type="match status" value="1"/>
</dbReference>
<dbReference type="GO" id="GO:0005524">
    <property type="term" value="F:ATP binding"/>
    <property type="evidence" value="ECO:0007669"/>
    <property type="project" value="UniProtKB-KW"/>
</dbReference>
<evidence type="ECO:0000256" key="1">
    <source>
        <dbReference type="ARBA" id="ARBA00000085"/>
    </source>
</evidence>
<evidence type="ECO:0000256" key="15">
    <source>
        <dbReference type="SAM" id="Coils"/>
    </source>
</evidence>
<keyword evidence="5 14" id="KW-0597">Phosphoprotein</keyword>
<feature type="coiled-coil region" evidence="15">
    <location>
        <begin position="301"/>
        <end position="335"/>
    </location>
</feature>
<dbReference type="InterPro" id="IPR036641">
    <property type="entry name" value="HPT_dom_sf"/>
</dbReference>
<keyword evidence="11 16" id="KW-1133">Transmembrane helix</keyword>
<dbReference type="InterPro" id="IPR004358">
    <property type="entry name" value="Sig_transdc_His_kin-like_C"/>
</dbReference>
<keyword evidence="8" id="KW-0547">Nucleotide-binding</keyword>
<dbReference type="PANTHER" id="PTHR45339:SF1">
    <property type="entry name" value="HYBRID SIGNAL TRANSDUCTION HISTIDINE KINASE J"/>
    <property type="match status" value="1"/>
</dbReference>
<feature type="modified residue" description="4-aspartylphosphate" evidence="14">
    <location>
        <position position="633"/>
    </location>
</feature>
<dbReference type="SUPFAM" id="SSF52172">
    <property type="entry name" value="CheY-like"/>
    <property type="match status" value="1"/>
</dbReference>
<evidence type="ECO:0000256" key="14">
    <source>
        <dbReference type="PROSITE-ProRule" id="PRU00169"/>
    </source>
</evidence>
<dbReference type="Gene3D" id="3.40.50.2300">
    <property type="match status" value="1"/>
</dbReference>
<feature type="transmembrane region" description="Helical" evidence="16">
    <location>
        <begin position="129"/>
        <end position="152"/>
    </location>
</feature>
<feature type="transmembrane region" description="Helical" evidence="16">
    <location>
        <begin position="277"/>
        <end position="299"/>
    </location>
</feature>
<sequence length="840" mass="91010">MRQMKHIIDGLTRPAGGNWIFAAAFGAVPILYLIPAASRFYVNDHAVFAIIPWCANSLFLAILLRTRREAWPPAIATAAAANFAAHLLIGKSILATSGIVIADVFEICATAALFRQINRGANWYLSVKTILLLTVFSSLACLLSAAFEFAWIRLLVPVTERPIIQARSVTEALDLLVALPLVLSWTERSLLEKLDTRKLSRIAVLTIASAAVSYALLVSHTPFLFLAIPLLLLATLSGGLLGSSAAVFGVSLAVRLFTFNGSAALSATKGAASAELLIIYNLFVLTALLSAIPLGVLLARLENAAHRLREAGAAADRAREEAEAARDKAETAGRAKSDFLSVMSHELRTPMTGVLGLVDLLAKESLTDNQKINLDLVRQSGHHLLSVINNILDFSKIESGKFEIESTIFSLRCLFDEVCATTQPLCHDKDIAFKEDYSERIPACVIGDPTKIRQVLLNFVGNAIKFTHHGTIRIIATHRSINENKLLLRIEVQDSGIGIAEENQAEVFTAFTQEDKSTARRYGGSGLGLAISRRLVTAMGGTIGFTSSPGSGSRFWFEIPLLEHDGSDVAAPIPCRPSDLQPRRILVAEDIPLIRSIIRSMLASDRHTLIFAQDGAEVVELAKQGCFDLILMDVQMPVMDGVEATRAIRRLEGPERSLPIIALTANVYESERRRYLEAGMNSCIAKPIDWGSLNASIAHYTARTRNLVSGSAVSPTPPPQQSDLLDDRKLQSLQKRLGSELESLLLQALRNAHGTCAYLDRTDASGKAKAKEVHALKGMAGMLGLSGMQRLCLGLEIELGCDQSIGTSNADLRAMITSTRAALVRKNFLTEPEFAAQAGL</sequence>
<keyword evidence="10" id="KW-0067">ATP-binding</keyword>
<keyword evidence="9 19" id="KW-0418">Kinase</keyword>
<evidence type="ECO:0000256" key="10">
    <source>
        <dbReference type="ARBA" id="ARBA00022840"/>
    </source>
</evidence>
<dbReference type="InterPro" id="IPR036890">
    <property type="entry name" value="HATPase_C_sf"/>
</dbReference>
<evidence type="ECO:0000256" key="11">
    <source>
        <dbReference type="ARBA" id="ARBA00022989"/>
    </source>
</evidence>
<feature type="transmembrane region" description="Helical" evidence="16">
    <location>
        <begin position="95"/>
        <end position="117"/>
    </location>
</feature>
<dbReference type="Proteomes" id="UP000029492">
    <property type="component" value="Chromosome"/>
</dbReference>
<dbReference type="Pfam" id="PF00512">
    <property type="entry name" value="HisKA"/>
    <property type="match status" value="1"/>
</dbReference>
<dbReference type="CDD" id="cd00082">
    <property type="entry name" value="HisKA"/>
    <property type="match status" value="1"/>
</dbReference>
<dbReference type="HOGENOM" id="CLU_000445_114_15_5"/>
<dbReference type="RefSeq" id="WP_052083571.1">
    <property type="nucleotide sequence ID" value="NZ_CP003811.1"/>
</dbReference>
<dbReference type="CDD" id="cd16922">
    <property type="entry name" value="HATPase_EvgS-ArcB-TorS-like"/>
    <property type="match status" value="1"/>
</dbReference>
<evidence type="ECO:0000256" key="9">
    <source>
        <dbReference type="ARBA" id="ARBA00022777"/>
    </source>
</evidence>
<dbReference type="GO" id="GO:0005886">
    <property type="term" value="C:plasma membrane"/>
    <property type="evidence" value="ECO:0007669"/>
    <property type="project" value="UniProtKB-SubCell"/>
</dbReference>
<dbReference type="FunFam" id="3.30.565.10:FF:000010">
    <property type="entry name" value="Sensor histidine kinase RcsC"/>
    <property type="match status" value="1"/>
</dbReference>
<dbReference type="InterPro" id="IPR003594">
    <property type="entry name" value="HATPase_dom"/>
</dbReference>
<evidence type="ECO:0000256" key="8">
    <source>
        <dbReference type="ARBA" id="ARBA00022741"/>
    </source>
</evidence>
<reference evidence="19 20" key="1">
    <citation type="journal article" date="2014" name="PLoS ONE">
        <title>Genome Information of Methylobacterium oryzae, a Plant-Probiotic Methylotroph in the Phyllosphere.</title>
        <authorList>
            <person name="Kwak M.J."/>
            <person name="Jeong H."/>
            <person name="Madhaiyan M."/>
            <person name="Lee Y."/>
            <person name="Sa T.M."/>
            <person name="Oh T.K."/>
            <person name="Kim J.F."/>
        </authorList>
    </citation>
    <scope>NUCLEOTIDE SEQUENCE [LARGE SCALE GENOMIC DNA]</scope>
    <source>
        <strain evidence="19 20">CBMB20</strain>
    </source>
</reference>
<feature type="domain" description="Histidine kinase" evidence="17">
    <location>
        <begin position="342"/>
        <end position="563"/>
    </location>
</feature>
<evidence type="ECO:0000256" key="5">
    <source>
        <dbReference type="ARBA" id="ARBA00022553"/>
    </source>
</evidence>
<feature type="domain" description="Response regulatory" evidence="18">
    <location>
        <begin position="584"/>
        <end position="701"/>
    </location>
</feature>
<evidence type="ECO:0000256" key="12">
    <source>
        <dbReference type="ARBA" id="ARBA00023012"/>
    </source>
</evidence>
<evidence type="ECO:0000256" key="2">
    <source>
        <dbReference type="ARBA" id="ARBA00004651"/>
    </source>
</evidence>
<evidence type="ECO:0000256" key="6">
    <source>
        <dbReference type="ARBA" id="ARBA00022679"/>
    </source>
</evidence>
<dbReference type="EMBL" id="CP003811">
    <property type="protein sequence ID" value="AIQ89262.1"/>
    <property type="molecule type" value="Genomic_DNA"/>
</dbReference>
<accession>A0A089NPC9</accession>
<evidence type="ECO:0000256" key="3">
    <source>
        <dbReference type="ARBA" id="ARBA00012438"/>
    </source>
</evidence>
<feature type="transmembrane region" description="Helical" evidence="16">
    <location>
        <begin position="46"/>
        <end position="64"/>
    </location>
</feature>
<dbReference type="Gene3D" id="1.10.287.130">
    <property type="match status" value="1"/>
</dbReference>
<keyword evidence="20" id="KW-1185">Reference proteome</keyword>
<keyword evidence="6" id="KW-0808">Transferase</keyword>
<keyword evidence="7 16" id="KW-0812">Transmembrane</keyword>
<evidence type="ECO:0000259" key="18">
    <source>
        <dbReference type="PROSITE" id="PS50110"/>
    </source>
</evidence>
<evidence type="ECO:0000256" key="4">
    <source>
        <dbReference type="ARBA" id="ARBA00022475"/>
    </source>
</evidence>
<evidence type="ECO:0000259" key="17">
    <source>
        <dbReference type="PROSITE" id="PS50109"/>
    </source>
</evidence>
<comment type="subcellular location">
    <subcellularLocation>
        <location evidence="2">Cell membrane</location>
        <topology evidence="2">Multi-pass membrane protein</topology>
    </subcellularLocation>
</comment>
<dbReference type="KEGG" id="mor:MOC_1507"/>
<evidence type="ECO:0000256" key="13">
    <source>
        <dbReference type="ARBA" id="ARBA00023136"/>
    </source>
</evidence>
<dbReference type="SUPFAM" id="SSF47226">
    <property type="entry name" value="Histidine-containing phosphotransfer domain, HPT domain"/>
    <property type="match status" value="1"/>
</dbReference>
<keyword evidence="12" id="KW-0902">Two-component regulatory system</keyword>
<gene>
    <name evidence="19" type="ORF">MOC_1507</name>
</gene>
<dbReference type="EC" id="2.7.13.3" evidence="3"/>
<evidence type="ECO:0000313" key="19">
    <source>
        <dbReference type="EMBL" id="AIQ89262.1"/>
    </source>
</evidence>
<evidence type="ECO:0000256" key="7">
    <source>
        <dbReference type="ARBA" id="ARBA00022692"/>
    </source>
</evidence>
<dbReference type="Pfam" id="PF01627">
    <property type="entry name" value="Hpt"/>
    <property type="match status" value="1"/>
</dbReference>
<dbReference type="PROSITE" id="PS50109">
    <property type="entry name" value="HIS_KIN"/>
    <property type="match status" value="1"/>
</dbReference>
<dbReference type="AlphaFoldDB" id="A0A089NPC9"/>
<dbReference type="InterPro" id="IPR011006">
    <property type="entry name" value="CheY-like_superfamily"/>
</dbReference>
<proteinExistence type="predicted"/>
<evidence type="ECO:0000256" key="16">
    <source>
        <dbReference type="SAM" id="Phobius"/>
    </source>
</evidence>
<dbReference type="Gene3D" id="3.30.565.10">
    <property type="entry name" value="Histidine kinase-like ATPase, C-terminal domain"/>
    <property type="match status" value="1"/>
</dbReference>
<dbReference type="PANTHER" id="PTHR45339">
    <property type="entry name" value="HYBRID SIGNAL TRANSDUCTION HISTIDINE KINASE J"/>
    <property type="match status" value="1"/>
</dbReference>
<protein>
    <recommendedName>
        <fullName evidence="3">histidine kinase</fullName>
        <ecNumber evidence="3">2.7.13.3</ecNumber>
    </recommendedName>
</protein>
<organism evidence="19 20">
    <name type="scientific">Methylobacterium oryzae CBMB20</name>
    <dbReference type="NCBI Taxonomy" id="693986"/>
    <lineage>
        <taxon>Bacteria</taxon>
        <taxon>Pseudomonadati</taxon>
        <taxon>Pseudomonadota</taxon>
        <taxon>Alphaproteobacteria</taxon>
        <taxon>Hyphomicrobiales</taxon>
        <taxon>Methylobacteriaceae</taxon>
        <taxon>Methylobacterium</taxon>
    </lineage>
</organism>
<comment type="catalytic activity">
    <reaction evidence="1">
        <text>ATP + protein L-histidine = ADP + protein N-phospho-L-histidine.</text>
        <dbReference type="EC" id="2.7.13.3"/>
    </reaction>
</comment>